<proteinExistence type="inferred from homology"/>
<dbReference type="EMBL" id="CP060637">
    <property type="protein sequence ID" value="QNM14930.1"/>
    <property type="molecule type" value="Genomic_DNA"/>
</dbReference>
<evidence type="ECO:0000256" key="1">
    <source>
        <dbReference type="ARBA" id="ARBA00022679"/>
    </source>
</evidence>
<keyword evidence="2 3" id="KW-0548">Nucleotidyltransferase</keyword>
<dbReference type="HAMAP" id="MF_00108">
    <property type="entry name" value="IspD"/>
    <property type="match status" value="1"/>
</dbReference>
<dbReference type="PANTHER" id="PTHR32125:SF4">
    <property type="entry name" value="2-C-METHYL-D-ERYTHRITOL 4-PHOSPHATE CYTIDYLYLTRANSFERASE, CHLOROPLASTIC"/>
    <property type="match status" value="1"/>
</dbReference>
<sequence length="234" mass="26100">MYCGDAEIKHKVTMIVAAAGVGKRMNLGYPKQFLEWKGKPLFIFPLNVAQKSSIIDDIIISTNPENIQKVREFCEDFGITKVRAVVAGGKERQDSIYNALSYDKDSDIIIVQDGVRPFLKEKYIEECCRVVADEKKGAVVGVHVKDTIKVVDSNLEVVSTPKRADLIAVHTPQAFSGNILKKAYSMAKNDNFIGTDDSSLVERIGEKVKIIIGDYDNVKITTQEDLNFLNREAK</sequence>
<dbReference type="EC" id="2.7.7.60" evidence="3"/>
<comment type="function">
    <text evidence="3">Catalyzes the formation of 4-diphosphocytidyl-2-C-methyl-D-erythritol from CTP and 2-C-methyl-D-erythritol 4-phosphate (MEP).</text>
</comment>
<dbReference type="InterPro" id="IPR029044">
    <property type="entry name" value="Nucleotide-diphossugar_trans"/>
</dbReference>
<dbReference type="SUPFAM" id="SSF53448">
    <property type="entry name" value="Nucleotide-diphospho-sugar transferases"/>
    <property type="match status" value="1"/>
</dbReference>
<organism evidence="4 5">
    <name type="scientific">Fusobacterium hominis</name>
    <dbReference type="NCBI Taxonomy" id="2764326"/>
    <lineage>
        <taxon>Bacteria</taxon>
        <taxon>Fusobacteriati</taxon>
        <taxon>Fusobacteriota</taxon>
        <taxon>Fusobacteriia</taxon>
        <taxon>Fusobacteriales</taxon>
        <taxon>Fusobacteriaceae</taxon>
        <taxon>Fusobacterium</taxon>
    </lineage>
</organism>
<dbReference type="NCBIfam" id="TIGR00453">
    <property type="entry name" value="ispD"/>
    <property type="match status" value="1"/>
</dbReference>
<feature type="site" description="Transition state stabilizer" evidence="3">
    <location>
        <position position="24"/>
    </location>
</feature>
<dbReference type="Gene3D" id="3.90.550.10">
    <property type="entry name" value="Spore Coat Polysaccharide Biosynthesis Protein SpsA, Chain A"/>
    <property type="match status" value="1"/>
</dbReference>
<protein>
    <recommendedName>
        <fullName evidence="3">2-C-methyl-D-erythritol 4-phosphate cytidylyltransferase</fullName>
        <ecNumber evidence="3">2.7.7.60</ecNumber>
    </recommendedName>
    <alternativeName>
        <fullName evidence="3">4-diphosphocytidyl-2C-methyl-D-erythritol synthase</fullName>
    </alternativeName>
    <alternativeName>
        <fullName evidence="3">MEP cytidylyltransferase</fullName>
        <shortName evidence="3">MCT</shortName>
    </alternativeName>
</protein>
<dbReference type="KEGG" id="fho:H9Q81_08245"/>
<keyword evidence="3" id="KW-0414">Isoprene biosynthesis</keyword>
<dbReference type="AlphaFoldDB" id="A0A7G9GVU8"/>
<dbReference type="Pfam" id="PF01128">
    <property type="entry name" value="IspD"/>
    <property type="match status" value="1"/>
</dbReference>
<accession>A0A7G9GVU8</accession>
<comment type="pathway">
    <text evidence="3">Isoprenoid biosynthesis; isopentenyl diphosphate biosynthesis via DXP pathway; isopentenyl diphosphate from 1-deoxy-D-xylulose 5-phosphate: step 2/6.</text>
</comment>
<dbReference type="InterPro" id="IPR050088">
    <property type="entry name" value="IspD/TarI_cytidylyltransf_bact"/>
</dbReference>
<dbReference type="CDD" id="cd02516">
    <property type="entry name" value="CDP-ME_synthetase"/>
    <property type="match status" value="1"/>
</dbReference>
<reference evidence="4 5" key="1">
    <citation type="submission" date="2020-08" db="EMBL/GenBank/DDBJ databases">
        <authorList>
            <person name="Liu C."/>
            <person name="Sun Q."/>
        </authorList>
    </citation>
    <scope>NUCLEOTIDE SEQUENCE [LARGE SCALE GENOMIC DNA]</scope>
    <source>
        <strain evidence="4 5">NSJ-57</strain>
    </source>
</reference>
<feature type="site" description="Positions MEP for the nucleophilic attack" evidence="3">
    <location>
        <position position="163"/>
    </location>
</feature>
<evidence type="ECO:0000313" key="4">
    <source>
        <dbReference type="EMBL" id="QNM14930.1"/>
    </source>
</evidence>
<feature type="site" description="Positions MEP for the nucleophilic attack" evidence="3">
    <location>
        <position position="219"/>
    </location>
</feature>
<comment type="similarity">
    <text evidence="3">Belongs to the IspD/TarI cytidylyltransferase family. IspD subfamily.</text>
</comment>
<comment type="catalytic activity">
    <reaction evidence="3">
        <text>2-C-methyl-D-erythritol 4-phosphate + CTP + H(+) = 4-CDP-2-C-methyl-D-erythritol + diphosphate</text>
        <dbReference type="Rhea" id="RHEA:13429"/>
        <dbReference type="ChEBI" id="CHEBI:15378"/>
        <dbReference type="ChEBI" id="CHEBI:33019"/>
        <dbReference type="ChEBI" id="CHEBI:37563"/>
        <dbReference type="ChEBI" id="CHEBI:57823"/>
        <dbReference type="ChEBI" id="CHEBI:58262"/>
        <dbReference type="EC" id="2.7.7.60"/>
    </reaction>
</comment>
<dbReference type="UniPathway" id="UPA00056">
    <property type="reaction ID" value="UER00093"/>
</dbReference>
<dbReference type="InterPro" id="IPR001228">
    <property type="entry name" value="IspD"/>
</dbReference>
<dbReference type="RefSeq" id="WP_187422782.1">
    <property type="nucleotide sequence ID" value="NZ_CP060637.1"/>
</dbReference>
<keyword evidence="1 3" id="KW-0808">Transferase</keyword>
<keyword evidence="5" id="KW-1185">Reference proteome</keyword>
<dbReference type="FunFam" id="3.90.550.10:FF:000003">
    <property type="entry name" value="2-C-methyl-D-erythritol 4-phosphate cytidylyltransferase"/>
    <property type="match status" value="1"/>
</dbReference>
<name>A0A7G9GVU8_9FUSO</name>
<evidence type="ECO:0000256" key="2">
    <source>
        <dbReference type="ARBA" id="ARBA00022695"/>
    </source>
</evidence>
<evidence type="ECO:0000256" key="3">
    <source>
        <dbReference type="HAMAP-Rule" id="MF_00108"/>
    </source>
</evidence>
<dbReference type="PANTHER" id="PTHR32125">
    <property type="entry name" value="2-C-METHYL-D-ERYTHRITOL 4-PHOSPHATE CYTIDYLYLTRANSFERASE, CHLOROPLASTIC"/>
    <property type="match status" value="1"/>
</dbReference>
<evidence type="ECO:0000313" key="5">
    <source>
        <dbReference type="Proteomes" id="UP000515913"/>
    </source>
</evidence>
<feature type="site" description="Transition state stabilizer" evidence="3">
    <location>
        <position position="31"/>
    </location>
</feature>
<gene>
    <name evidence="3 4" type="primary">ispD</name>
    <name evidence="4" type="ORF">H9Q81_08245</name>
</gene>
<dbReference type="GO" id="GO:0019288">
    <property type="term" value="P:isopentenyl diphosphate biosynthetic process, methylerythritol 4-phosphate pathway"/>
    <property type="evidence" value="ECO:0007669"/>
    <property type="project" value="UniProtKB-UniRule"/>
</dbReference>
<dbReference type="Proteomes" id="UP000515913">
    <property type="component" value="Chromosome"/>
</dbReference>
<dbReference type="GO" id="GO:0050518">
    <property type="term" value="F:2-C-methyl-D-erythritol 4-phosphate cytidylyltransferase activity"/>
    <property type="evidence" value="ECO:0007669"/>
    <property type="project" value="UniProtKB-UniRule"/>
</dbReference>
<dbReference type="InterPro" id="IPR034683">
    <property type="entry name" value="IspD/TarI"/>
</dbReference>